<proteinExistence type="predicted"/>
<feature type="transmembrane region" description="Helical" evidence="1">
    <location>
        <begin position="164"/>
        <end position="186"/>
    </location>
</feature>
<dbReference type="KEGG" id="mff:MFFC18_06520"/>
<keyword evidence="1" id="KW-0472">Membrane</keyword>
<protein>
    <submittedName>
        <fullName evidence="2">Phosphatidate cytidylyltransferase</fullName>
        <ecNumber evidence="2">2.7.7.41</ecNumber>
    </submittedName>
</protein>
<keyword evidence="2" id="KW-0548">Nucleotidyltransferase</keyword>
<dbReference type="EMBL" id="CP042912">
    <property type="protein sequence ID" value="QEG20801.1"/>
    <property type="molecule type" value="Genomic_DNA"/>
</dbReference>
<dbReference type="PANTHER" id="PTHR43535">
    <property type="entry name" value="PHOSPHATIDATE CYTIDYLYLTRANSFERASE"/>
    <property type="match status" value="1"/>
</dbReference>
<feature type="transmembrane region" description="Helical" evidence="1">
    <location>
        <begin position="206"/>
        <end position="226"/>
    </location>
</feature>
<dbReference type="GO" id="GO:0009273">
    <property type="term" value="P:peptidoglycan-based cell wall biogenesis"/>
    <property type="evidence" value="ECO:0007669"/>
    <property type="project" value="TreeGrafter"/>
</dbReference>
<evidence type="ECO:0000256" key="1">
    <source>
        <dbReference type="SAM" id="Phobius"/>
    </source>
</evidence>
<accession>A0A5B9PCG5</accession>
<feature type="transmembrane region" description="Helical" evidence="1">
    <location>
        <begin position="271"/>
        <end position="293"/>
    </location>
</feature>
<gene>
    <name evidence="2" type="primary">cdsA_1</name>
    <name evidence="2" type="ORF">MFFC18_06520</name>
</gene>
<dbReference type="EC" id="2.7.7.41" evidence="2"/>
<keyword evidence="2" id="KW-0808">Transferase</keyword>
<evidence type="ECO:0000313" key="3">
    <source>
        <dbReference type="Proteomes" id="UP000322214"/>
    </source>
</evidence>
<dbReference type="AlphaFoldDB" id="A0A5B9PCG5"/>
<dbReference type="PANTHER" id="PTHR43535:SF1">
    <property type="entry name" value="PHOSPHATIDATE CYTIDYLYLTRANSFERASE"/>
    <property type="match status" value="1"/>
</dbReference>
<evidence type="ECO:0000313" key="2">
    <source>
        <dbReference type="EMBL" id="QEG20801.1"/>
    </source>
</evidence>
<organism evidence="2 3">
    <name type="scientific">Mariniblastus fucicola</name>
    <dbReference type="NCBI Taxonomy" id="980251"/>
    <lineage>
        <taxon>Bacteria</taxon>
        <taxon>Pseudomonadati</taxon>
        <taxon>Planctomycetota</taxon>
        <taxon>Planctomycetia</taxon>
        <taxon>Pirellulales</taxon>
        <taxon>Pirellulaceae</taxon>
        <taxon>Mariniblastus</taxon>
    </lineage>
</organism>
<feature type="transmembrane region" description="Helical" evidence="1">
    <location>
        <begin position="247"/>
        <end position="265"/>
    </location>
</feature>
<dbReference type="GO" id="GO:0004605">
    <property type="term" value="F:phosphatidate cytidylyltransferase activity"/>
    <property type="evidence" value="ECO:0007669"/>
    <property type="project" value="UniProtKB-EC"/>
</dbReference>
<name>A0A5B9PCG5_9BACT</name>
<dbReference type="Proteomes" id="UP000322214">
    <property type="component" value="Chromosome"/>
</dbReference>
<dbReference type="RefSeq" id="WP_084417226.1">
    <property type="nucleotide sequence ID" value="NZ_CP042912.1"/>
</dbReference>
<feature type="transmembrane region" description="Helical" evidence="1">
    <location>
        <begin position="20"/>
        <end position="41"/>
    </location>
</feature>
<keyword evidence="1" id="KW-0812">Transmembrane</keyword>
<sequence>MEYVSKLFEYFSSSLLDAAAGILIAVVLGVLGLLMLAGQYLKRQPESKFDAAIVGKFNQRLYFWFMICALLAVALLLGPIPTVVLFGLLSFWALREFITMTPTRRGDHRTLFWVFLGFTPMQYVLVALDMYDLFTIVIPVYASLFIPARIAFTGDRERFLERTAKIQFGLLICVYALSHAAALLNLNLLEWNPSSKKMLPWHGQPAGLLLFFMIIVQVSDALHFAWDRLFGKHLIAETVNETKTWEGLIGAAICSALLGIVLHLLPITPFTWYGAALMALVISVMASSGSMTMSAIKRDRGVKDYGSLVQGHVGILDRIDSICFAAPIYFHLIRYFLS</sequence>
<dbReference type="STRING" id="980251.GCA_001642875_03049"/>
<keyword evidence="1" id="KW-1133">Transmembrane helix</keyword>
<keyword evidence="3" id="KW-1185">Reference proteome</keyword>
<dbReference type="OrthoDB" id="9799199at2"/>
<feature type="transmembrane region" description="Helical" evidence="1">
    <location>
        <begin position="134"/>
        <end position="152"/>
    </location>
</feature>
<dbReference type="Pfam" id="PF01148">
    <property type="entry name" value="CTP_transf_1"/>
    <property type="match status" value="1"/>
</dbReference>
<dbReference type="GO" id="GO:0005886">
    <property type="term" value="C:plasma membrane"/>
    <property type="evidence" value="ECO:0007669"/>
    <property type="project" value="TreeGrafter"/>
</dbReference>
<feature type="transmembrane region" description="Helical" evidence="1">
    <location>
        <begin position="61"/>
        <end position="89"/>
    </location>
</feature>
<reference evidence="2 3" key="1">
    <citation type="submission" date="2019-08" db="EMBL/GenBank/DDBJ databases">
        <title>Deep-cultivation of Planctomycetes and their phenomic and genomic characterization uncovers novel biology.</title>
        <authorList>
            <person name="Wiegand S."/>
            <person name="Jogler M."/>
            <person name="Boedeker C."/>
            <person name="Pinto D."/>
            <person name="Vollmers J."/>
            <person name="Rivas-Marin E."/>
            <person name="Kohn T."/>
            <person name="Peeters S.H."/>
            <person name="Heuer A."/>
            <person name="Rast P."/>
            <person name="Oberbeckmann S."/>
            <person name="Bunk B."/>
            <person name="Jeske O."/>
            <person name="Meyerdierks A."/>
            <person name="Storesund J.E."/>
            <person name="Kallscheuer N."/>
            <person name="Luecker S."/>
            <person name="Lage O.M."/>
            <person name="Pohl T."/>
            <person name="Merkel B.J."/>
            <person name="Hornburger P."/>
            <person name="Mueller R.-W."/>
            <person name="Bruemmer F."/>
            <person name="Labrenz M."/>
            <person name="Spormann A.M."/>
            <person name="Op den Camp H."/>
            <person name="Overmann J."/>
            <person name="Amann R."/>
            <person name="Jetten M.S.M."/>
            <person name="Mascher T."/>
            <person name="Medema M.H."/>
            <person name="Devos D.P."/>
            <person name="Kaster A.-K."/>
            <person name="Ovreas L."/>
            <person name="Rohde M."/>
            <person name="Galperin M.Y."/>
            <person name="Jogler C."/>
        </authorList>
    </citation>
    <scope>NUCLEOTIDE SEQUENCE [LARGE SCALE GENOMIC DNA]</scope>
    <source>
        <strain evidence="2 3">FC18</strain>
    </source>
</reference>